<feature type="transmembrane region" description="Helical" evidence="14">
    <location>
        <begin position="247"/>
        <end position="266"/>
    </location>
</feature>
<dbReference type="Gene3D" id="3.10.120.10">
    <property type="entry name" value="Cytochrome b5-like heme/steroid binding domain"/>
    <property type="match status" value="1"/>
</dbReference>
<feature type="transmembrane region" description="Helical" evidence="14">
    <location>
        <begin position="61"/>
        <end position="82"/>
    </location>
</feature>
<comment type="subcellular location">
    <subcellularLocation>
        <location evidence="1">Membrane</location>
        <topology evidence="1">Multi-pass membrane protein</topology>
    </subcellularLocation>
</comment>
<dbReference type="GO" id="GO:0004768">
    <property type="term" value="F:stearoyl-CoA 9-desaturase activity"/>
    <property type="evidence" value="ECO:0000250"/>
    <property type="project" value="CGD"/>
</dbReference>
<evidence type="ECO:0000256" key="9">
    <source>
        <dbReference type="ARBA" id="ARBA00023098"/>
    </source>
</evidence>
<evidence type="ECO:0000256" key="4">
    <source>
        <dbReference type="ARBA" id="ARBA00022692"/>
    </source>
</evidence>
<gene>
    <name evidence="16 17" type="primary">OLE2</name>
    <name evidence="17" type="ordered locus">CAALFM_C207090CA</name>
    <name evidence="16" type="ordered locus">orf19.9804</name>
</gene>
<feature type="domain" description="Cytochrome b5 heme-binding" evidence="15">
    <location>
        <begin position="409"/>
        <end position="491"/>
    </location>
</feature>
<evidence type="ECO:0000256" key="2">
    <source>
        <dbReference type="ARBA" id="ARBA00009295"/>
    </source>
</evidence>
<dbReference type="KEGG" id="cal:CAALFM_C207090CA"/>
<name>A0A1D8PHT9_CANAL</name>
<keyword evidence="7 12" id="KW-0560">Oxidoreductase</keyword>
<dbReference type="GO" id="GO:0006636">
    <property type="term" value="P:unsaturated fatty acid biosynthetic process"/>
    <property type="evidence" value="ECO:0000250"/>
    <property type="project" value="CGD"/>
</dbReference>
<evidence type="ECO:0000256" key="12">
    <source>
        <dbReference type="PIRNR" id="PIRNR000345"/>
    </source>
</evidence>
<dbReference type="RefSeq" id="XP_714854.2">
    <property type="nucleotide sequence ID" value="XM_709761.2"/>
</dbReference>
<dbReference type="GO" id="GO:0005506">
    <property type="term" value="F:iron ion binding"/>
    <property type="evidence" value="ECO:0000318"/>
    <property type="project" value="GO_Central"/>
</dbReference>
<dbReference type="PANTHER" id="PTHR11351:SF31">
    <property type="entry name" value="DESATURASE 1, ISOFORM A-RELATED"/>
    <property type="match status" value="1"/>
</dbReference>
<dbReference type="STRING" id="237561.A0A1D8PHT9"/>
<keyword evidence="12" id="KW-0249">Electron transport</keyword>
<dbReference type="AlphaFoldDB" id="A0A1D8PHT9"/>
<dbReference type="SUPFAM" id="SSF55856">
    <property type="entry name" value="Cytochrome b5-like heme/steroid binding domain"/>
    <property type="match status" value="1"/>
</dbReference>
<reference evidence="17 18" key="1">
    <citation type="journal article" date="2004" name="Proc. Natl. Acad. Sci. U.S.A.">
        <title>The diploid genome sequence of Candida albicans.</title>
        <authorList>
            <person name="Jones T."/>
            <person name="Federspiel N.A."/>
            <person name="Chibana H."/>
            <person name="Dungan J."/>
            <person name="Kalman S."/>
            <person name="Magee B.B."/>
            <person name="Newport G."/>
            <person name="Thorstenson Y.R."/>
            <person name="Agabian N."/>
            <person name="Magee P.T."/>
            <person name="Davis R.W."/>
            <person name="Scherer S."/>
        </authorList>
    </citation>
    <scope>NUCLEOTIDE SEQUENCE [LARGE SCALE GENOMIC DNA]</scope>
    <source>
        <strain evidence="18">SC5314 / ATCC MYA-2876</strain>
    </source>
</reference>
<evidence type="ECO:0000256" key="7">
    <source>
        <dbReference type="ARBA" id="ARBA00023002"/>
    </source>
</evidence>
<dbReference type="PROSITE" id="PS50255">
    <property type="entry name" value="CYTOCHROME_B5_2"/>
    <property type="match status" value="1"/>
</dbReference>
<dbReference type="EC" id="1.14.19.1" evidence="12"/>
<dbReference type="PANTHER" id="PTHR11351">
    <property type="entry name" value="ACYL-COA DESATURASE"/>
    <property type="match status" value="1"/>
</dbReference>
<evidence type="ECO:0000313" key="16">
    <source>
        <dbReference type="CGD" id="CAL0000198173"/>
    </source>
</evidence>
<dbReference type="VEuPathDB" id="FungiDB:C2_07090C_A"/>
<dbReference type="OrthoDB" id="10260134at2759"/>
<keyword evidence="6 14" id="KW-1133">Transmembrane helix</keyword>
<keyword evidence="12" id="KW-0813">Transport</keyword>
<dbReference type="eggNOG" id="KOG0537">
    <property type="taxonomic scope" value="Eukaryota"/>
</dbReference>
<evidence type="ECO:0000256" key="11">
    <source>
        <dbReference type="ARBA" id="ARBA00023160"/>
    </source>
</evidence>
<sequence length="526" mass="60862">MSKHSEDPIKGVKVQKRKVASIASTSSSTSTHQQLMNQATKMKRTKINEMKKQKQDFFKRINYSHLLTVVVLPLLAVLYVVLCKQSIVPENERTLYFTCIYYNITMLAFTSGYHKYFAHNSFKVKAELLKYYFCIFGSSCGLGSVRWWAGLHRAHHHFTDDTERDPYSIKRGFLFSHYAWLLKKPKLTKFYLDFLEQEFPEHAENQKVQNEIVLDKEIETEYNGEDIMRQNYDESLRNLLMWQQRTYLFWFFVTTILIPALITKYVCGDSIVHGILYPGILRMFLCQQSLLSTESICHLKRIQVTIPTQPFNDKNSSTNCNNPLVSFLTYGQSHQNYHHEFPHDYRVDNSYLTYDPTKWFIWILEQLGAVDELSRTPGNLIVQLKLQQQQLIINRTKSQLNWGTPISKLPLISPSDFKKIISSTSNKDRIYIVIQNIIHDITPFMDQHPGGVALLKASHGKDATKAFYGGVYGHSTAAVNLLATMRIGVLDDGDDEEVWRRVAREEREVSNSTDSRPGHHHTAEAA</sequence>
<dbReference type="EMBL" id="CP017624">
    <property type="protein sequence ID" value="AOW27708.1"/>
    <property type="molecule type" value="Genomic_DNA"/>
</dbReference>
<dbReference type="GO" id="GO:0001516">
    <property type="term" value="P:prostaglandin biosynthetic process"/>
    <property type="evidence" value="ECO:0000315"/>
    <property type="project" value="CGD"/>
</dbReference>
<comment type="catalytic activity">
    <reaction evidence="12">
        <text>octadecanoyl-CoA + 2 Fe(II)-[cytochrome b5] + O2 + 2 H(+) = (9Z)-octadecenoyl-CoA + 2 Fe(III)-[cytochrome b5] + 2 H2O</text>
        <dbReference type="Rhea" id="RHEA:19721"/>
        <dbReference type="Rhea" id="RHEA-COMP:10438"/>
        <dbReference type="Rhea" id="RHEA-COMP:10439"/>
        <dbReference type="ChEBI" id="CHEBI:15377"/>
        <dbReference type="ChEBI" id="CHEBI:15378"/>
        <dbReference type="ChEBI" id="CHEBI:15379"/>
        <dbReference type="ChEBI" id="CHEBI:29033"/>
        <dbReference type="ChEBI" id="CHEBI:29034"/>
        <dbReference type="ChEBI" id="CHEBI:57387"/>
        <dbReference type="ChEBI" id="CHEBI:57394"/>
        <dbReference type="EC" id="1.14.19.1"/>
    </reaction>
</comment>
<dbReference type="eggNOG" id="KOG1600">
    <property type="taxonomic scope" value="Eukaryota"/>
</dbReference>
<dbReference type="InterPro" id="IPR001199">
    <property type="entry name" value="Cyt_B5-like_heme/steroid-bd"/>
</dbReference>
<evidence type="ECO:0000259" key="15">
    <source>
        <dbReference type="PROSITE" id="PS50255"/>
    </source>
</evidence>
<reference evidence="17 18" key="3">
    <citation type="journal article" date="2013" name="Genome Biol.">
        <title>Assembly of a phased diploid Candida albicans genome facilitates allele-specific measurements and provides a simple model for repeat and indel structure.</title>
        <authorList>
            <person name="Muzzey D."/>
            <person name="Schwartz K."/>
            <person name="Weissman J.S."/>
            <person name="Sherlock G."/>
        </authorList>
    </citation>
    <scope>NUCLEOTIDE SEQUENCE [LARGE SCALE GENOMIC DNA]</scope>
    <source>
        <strain evidence="18">SC5314 / ATCC MYA-2876</strain>
    </source>
</reference>
<dbReference type="InterPro" id="IPR036400">
    <property type="entry name" value="Cyt_B5-like_heme/steroid_sf"/>
</dbReference>
<keyword evidence="4 14" id="KW-0812">Transmembrane</keyword>
<organism evidence="17 18">
    <name type="scientific">Candida albicans (strain SC5314 / ATCC MYA-2876)</name>
    <name type="common">Yeast</name>
    <dbReference type="NCBI Taxonomy" id="237561"/>
    <lineage>
        <taxon>Eukaryota</taxon>
        <taxon>Fungi</taxon>
        <taxon>Dikarya</taxon>
        <taxon>Ascomycota</taxon>
        <taxon>Saccharomycotina</taxon>
        <taxon>Pichiomycetes</taxon>
        <taxon>Debaryomycetaceae</taxon>
        <taxon>Candida/Lodderomyces clade</taxon>
        <taxon>Candida</taxon>
    </lineage>
</organism>
<dbReference type="CGD" id="CAL0000198173">
    <property type="gene designation" value="OLE2"/>
</dbReference>
<keyword evidence="18" id="KW-1185">Reference proteome</keyword>
<dbReference type="CDD" id="cd03505">
    <property type="entry name" value="Delta9-FADS-like"/>
    <property type="match status" value="1"/>
</dbReference>
<comment type="function">
    <text evidence="12">Stearoyl-CoA desaturase that utilizes O(2) and electrons from reduced cytochrome b5 to introduce the first double bond into saturated fatty acyl-CoA substrates.</text>
</comment>
<dbReference type="Pfam" id="PF00173">
    <property type="entry name" value="Cyt-b5"/>
    <property type="match status" value="1"/>
</dbReference>
<dbReference type="Proteomes" id="UP000000559">
    <property type="component" value="Chromosome 2"/>
</dbReference>
<dbReference type="InParanoid" id="A0A1D8PHT9"/>
<reference evidence="17 18" key="2">
    <citation type="journal article" date="2007" name="Genome Biol.">
        <title>Assembly of the Candida albicans genome into sixteen supercontigs aligned on the eight chromosomes.</title>
        <authorList>
            <person name="van het Hoog M."/>
            <person name="Rast T.J."/>
            <person name="Martchenko M."/>
            <person name="Grindle S."/>
            <person name="Dignard D."/>
            <person name="Hogues H."/>
            <person name="Cuomo C."/>
            <person name="Berriman M."/>
            <person name="Scherer S."/>
            <person name="Magee B.B."/>
            <person name="Whiteway M."/>
            <person name="Chibana H."/>
            <person name="Nantel A."/>
            <person name="Magee P.T."/>
        </authorList>
    </citation>
    <scope>GENOME REANNOTATION</scope>
    <source>
        <strain evidence="18">SC5314 / ATCC MYA-2876</strain>
    </source>
</reference>
<evidence type="ECO:0000256" key="13">
    <source>
        <dbReference type="SAM" id="MobiDB-lite"/>
    </source>
</evidence>
<feature type="transmembrane region" description="Helical" evidence="14">
    <location>
        <begin position="94"/>
        <end position="113"/>
    </location>
</feature>
<keyword evidence="3 12" id="KW-0444">Lipid biosynthesis</keyword>
<evidence type="ECO:0000313" key="17">
    <source>
        <dbReference type="EMBL" id="AOW27708.1"/>
    </source>
</evidence>
<keyword evidence="10 14" id="KW-0472">Membrane</keyword>
<keyword evidence="8 12" id="KW-0408">Iron</keyword>
<evidence type="ECO:0000256" key="1">
    <source>
        <dbReference type="ARBA" id="ARBA00004141"/>
    </source>
</evidence>
<dbReference type="PIRSF" id="PIRSF000345">
    <property type="entry name" value="OLE1"/>
    <property type="match status" value="1"/>
</dbReference>
<proteinExistence type="inferred from homology"/>
<evidence type="ECO:0000256" key="3">
    <source>
        <dbReference type="ARBA" id="ARBA00022516"/>
    </source>
</evidence>
<evidence type="ECO:0000313" key="18">
    <source>
        <dbReference type="Proteomes" id="UP000000559"/>
    </source>
</evidence>
<keyword evidence="5 12" id="KW-0276">Fatty acid metabolism</keyword>
<dbReference type="InterPro" id="IPR005804">
    <property type="entry name" value="FA_desaturase_dom"/>
</dbReference>
<feature type="region of interest" description="Disordered" evidence="13">
    <location>
        <begin position="505"/>
        <end position="526"/>
    </location>
</feature>
<evidence type="ECO:0000256" key="10">
    <source>
        <dbReference type="ARBA" id="ARBA00023136"/>
    </source>
</evidence>
<accession>A0A1D8PHT9</accession>
<evidence type="ECO:0000256" key="8">
    <source>
        <dbReference type="ARBA" id="ARBA00023004"/>
    </source>
</evidence>
<dbReference type="Pfam" id="PF00487">
    <property type="entry name" value="FA_desaturase"/>
    <property type="match status" value="1"/>
</dbReference>
<evidence type="ECO:0000256" key="5">
    <source>
        <dbReference type="ARBA" id="ARBA00022832"/>
    </source>
</evidence>
<dbReference type="PRINTS" id="PR00075">
    <property type="entry name" value="FACDDSATRASE"/>
</dbReference>
<keyword evidence="9 12" id="KW-0443">Lipid metabolism</keyword>
<dbReference type="SMART" id="SM01117">
    <property type="entry name" value="Cyt-b5"/>
    <property type="match status" value="1"/>
</dbReference>
<evidence type="ECO:0000256" key="14">
    <source>
        <dbReference type="SAM" id="Phobius"/>
    </source>
</evidence>
<keyword evidence="12" id="KW-0479">Metal-binding</keyword>
<keyword evidence="12" id="KW-0349">Heme</keyword>
<comment type="cofactor">
    <cofactor evidence="12">
        <name>Fe(2+)</name>
        <dbReference type="ChEBI" id="CHEBI:29033"/>
    </cofactor>
    <text evidence="12">Expected to bind 2 Fe(2+) ions per subunit.</text>
</comment>
<dbReference type="GeneID" id="3643503"/>
<comment type="similarity">
    <text evidence="2 12">Belongs to the fatty acid desaturase type 1 family.</text>
</comment>
<protein>
    <recommendedName>
        <fullName evidence="12">Acyl-CoA desaturase</fullName>
        <ecNumber evidence="12">1.14.19.1</ecNumber>
    </recommendedName>
</protein>
<dbReference type="SMR" id="A0A1D8PHT9"/>
<evidence type="ECO:0000256" key="6">
    <source>
        <dbReference type="ARBA" id="ARBA00022989"/>
    </source>
</evidence>
<dbReference type="InterPro" id="IPR015876">
    <property type="entry name" value="Acyl-CoA_DS"/>
</dbReference>
<dbReference type="GO" id="GO:0005789">
    <property type="term" value="C:endoplasmic reticulum membrane"/>
    <property type="evidence" value="ECO:0000318"/>
    <property type="project" value="GO_Central"/>
</dbReference>
<keyword evidence="11 12" id="KW-0275">Fatty acid biosynthesis</keyword>
<dbReference type="InterPro" id="IPR009160">
    <property type="entry name" value="Acyl-CoA_deSatase_haem/ster-bd"/>
</dbReference>